<protein>
    <recommendedName>
        <fullName evidence="8">PTS EIIA type-1 domain-containing protein</fullName>
    </recommendedName>
</protein>
<dbReference type="PROSITE" id="PS51093">
    <property type="entry name" value="PTS_EIIA_TYPE_1"/>
    <property type="match status" value="1"/>
</dbReference>
<dbReference type="EMBL" id="NGJT01000018">
    <property type="protein sequence ID" value="RST92145.1"/>
    <property type="molecule type" value="Genomic_DNA"/>
</dbReference>
<evidence type="ECO:0000256" key="2">
    <source>
        <dbReference type="ARBA" id="ARBA00004651"/>
    </source>
</evidence>
<evidence type="ECO:0000259" key="8">
    <source>
        <dbReference type="PROSITE" id="PS51093"/>
    </source>
</evidence>
<evidence type="ECO:0000256" key="4">
    <source>
        <dbReference type="ARBA" id="ARBA00022597"/>
    </source>
</evidence>
<dbReference type="GO" id="GO:0005886">
    <property type="term" value="C:plasma membrane"/>
    <property type="evidence" value="ECO:0007669"/>
    <property type="project" value="UniProtKB-SubCell"/>
</dbReference>
<accession>A0A429ZER4</accession>
<dbReference type="AlphaFoldDB" id="A0A429ZER4"/>
<dbReference type="GO" id="GO:0009401">
    <property type="term" value="P:phosphoenolpyruvate-dependent sugar phosphotransferase system"/>
    <property type="evidence" value="ECO:0007669"/>
    <property type="project" value="UniProtKB-KW"/>
</dbReference>
<dbReference type="OrthoDB" id="9769191at2"/>
<dbReference type="RefSeq" id="WP_125958170.1">
    <property type="nucleotide sequence ID" value="NZ_JAQEJV010000017.1"/>
</dbReference>
<evidence type="ECO:0000313" key="10">
    <source>
        <dbReference type="Proteomes" id="UP000288490"/>
    </source>
</evidence>
<dbReference type="NCBIfam" id="TIGR00830">
    <property type="entry name" value="PTBA"/>
    <property type="match status" value="1"/>
</dbReference>
<evidence type="ECO:0000256" key="1">
    <source>
        <dbReference type="ARBA" id="ARBA00004496"/>
    </source>
</evidence>
<dbReference type="InterPro" id="IPR050890">
    <property type="entry name" value="PTS_EIIA_component"/>
</dbReference>
<dbReference type="PANTHER" id="PTHR45008">
    <property type="entry name" value="PTS SYSTEM GLUCOSE-SPECIFIC EIIA COMPONENT"/>
    <property type="match status" value="1"/>
</dbReference>
<dbReference type="Gene3D" id="2.70.70.10">
    <property type="entry name" value="Glucose Permease (Domain IIA)"/>
    <property type="match status" value="1"/>
</dbReference>
<organism evidence="9 10">
    <name type="scientific">Vagococcus bubulae</name>
    <dbReference type="NCBI Taxonomy" id="1977868"/>
    <lineage>
        <taxon>Bacteria</taxon>
        <taxon>Bacillati</taxon>
        <taxon>Bacillota</taxon>
        <taxon>Bacilli</taxon>
        <taxon>Lactobacillales</taxon>
        <taxon>Enterococcaceae</taxon>
        <taxon>Vagococcus</taxon>
    </lineage>
</organism>
<keyword evidence="4" id="KW-0762">Sugar transport</keyword>
<gene>
    <name evidence="9" type="ORF">CBF36_09225</name>
</gene>
<comment type="caution">
    <text evidence="9">The sequence shown here is derived from an EMBL/GenBank/DDBJ whole genome shotgun (WGS) entry which is preliminary data.</text>
</comment>
<name>A0A429ZER4_9ENTE</name>
<comment type="subcellular location">
    <subcellularLocation>
        <location evidence="2">Cell membrane</location>
        <topology evidence="2">Multi-pass membrane protein</topology>
    </subcellularLocation>
    <subcellularLocation>
        <location evidence="1">Cytoplasm</location>
    </subcellularLocation>
</comment>
<feature type="domain" description="PTS EIIA type-1" evidence="8">
    <location>
        <begin position="36"/>
        <end position="140"/>
    </location>
</feature>
<keyword evidence="7" id="KW-0418">Kinase</keyword>
<dbReference type="GO" id="GO:0005737">
    <property type="term" value="C:cytoplasm"/>
    <property type="evidence" value="ECO:0007669"/>
    <property type="project" value="UniProtKB-SubCell"/>
</dbReference>
<evidence type="ECO:0000256" key="5">
    <source>
        <dbReference type="ARBA" id="ARBA00022679"/>
    </source>
</evidence>
<evidence type="ECO:0000256" key="3">
    <source>
        <dbReference type="ARBA" id="ARBA00022448"/>
    </source>
</evidence>
<dbReference type="InterPro" id="IPR001127">
    <property type="entry name" value="PTS_EIIA_1_perm"/>
</dbReference>
<keyword evidence="3" id="KW-0813">Transport</keyword>
<evidence type="ECO:0000313" key="9">
    <source>
        <dbReference type="EMBL" id="RST92145.1"/>
    </source>
</evidence>
<reference evidence="9 10" key="1">
    <citation type="submission" date="2017-05" db="EMBL/GenBank/DDBJ databases">
        <title>Vagococcus spp. assemblies.</title>
        <authorList>
            <person name="Gulvik C.A."/>
        </authorList>
    </citation>
    <scope>NUCLEOTIDE SEQUENCE [LARGE SCALE GENOMIC DNA]</scope>
    <source>
        <strain evidence="9 10">SS1994</strain>
    </source>
</reference>
<proteinExistence type="predicted"/>
<dbReference type="PANTHER" id="PTHR45008:SF1">
    <property type="entry name" value="PTS SYSTEM GLUCOSE-SPECIFIC EIIA COMPONENT"/>
    <property type="match status" value="1"/>
</dbReference>
<evidence type="ECO:0000256" key="7">
    <source>
        <dbReference type="ARBA" id="ARBA00022777"/>
    </source>
</evidence>
<evidence type="ECO:0000256" key="6">
    <source>
        <dbReference type="ARBA" id="ARBA00022683"/>
    </source>
</evidence>
<dbReference type="InterPro" id="IPR011055">
    <property type="entry name" value="Dup_hybrid_motif"/>
</dbReference>
<keyword evidence="5" id="KW-0808">Transferase</keyword>
<dbReference type="Proteomes" id="UP000288490">
    <property type="component" value="Unassembled WGS sequence"/>
</dbReference>
<dbReference type="FunFam" id="2.70.70.10:FF:000001">
    <property type="entry name" value="PTS system glucose-specific IIA component"/>
    <property type="match status" value="1"/>
</dbReference>
<dbReference type="GO" id="GO:0016301">
    <property type="term" value="F:kinase activity"/>
    <property type="evidence" value="ECO:0007669"/>
    <property type="project" value="UniProtKB-KW"/>
</dbReference>
<keyword evidence="6" id="KW-0598">Phosphotransferase system</keyword>
<sequence length="167" mass="18482">MILLFNRFKKNKKEKEAVELSAPVTGTFINITEVEDPVFSEKMMGDGFAIKPFDKEIYSPIEGTVTSVFPTKHAIGFITTNGVEGLVHMGLDTVDLDGRPFTVCVNEGDTITSDTKLALVDLDMLKTENKSSDIIVVFTNLNEMNQQLEFLGKTDVSKGDIVGKMRQ</sequence>
<dbReference type="Pfam" id="PF00358">
    <property type="entry name" value="PTS_EIIA_1"/>
    <property type="match status" value="1"/>
</dbReference>
<dbReference type="SUPFAM" id="SSF51261">
    <property type="entry name" value="Duplicated hybrid motif"/>
    <property type="match status" value="1"/>
</dbReference>
<keyword evidence="10" id="KW-1185">Reference proteome</keyword>